<keyword evidence="1" id="KW-0732">Signal</keyword>
<name>A0A8J8FF88_9BACT</name>
<accession>A0A8J8FF88</accession>
<gene>
    <name evidence="3" type="ORF">GD597_05145</name>
</gene>
<dbReference type="Proteomes" id="UP000598971">
    <property type="component" value="Unassembled WGS sequence"/>
</dbReference>
<sequence length="285" mass="32337">MKKKFACCLLFAALCTVASNAQKKVDKENWVSLFNGKDIKDWTVKINHHEVGENFGNTFRVEDGMVKVRYDNYGAFNEQFGHLYFNTPYSYYKLVVEYRFVGEWKKDAPEYTLENSGIMFHSQDPHTMPKDQDWPISVEFQLLAGLGDGKPRPTGNMCSPGTDVVYNGKIDPRHCIESTSKTYDGDQWVRAELIVLGDSLVTHIINGDTVLQYTKPQIGGGVVNNYKPEIKIDGKLLSSGFIALQSEGQPIDFRKVEILNLQGCMNPKSKKYKSYYIKPDDANCK</sequence>
<dbReference type="InterPro" id="IPR010496">
    <property type="entry name" value="AL/BT2_dom"/>
</dbReference>
<organism evidence="3 4">
    <name type="scientific">Limnovirga soli</name>
    <dbReference type="NCBI Taxonomy" id="2656915"/>
    <lineage>
        <taxon>Bacteria</taxon>
        <taxon>Pseudomonadati</taxon>
        <taxon>Bacteroidota</taxon>
        <taxon>Chitinophagia</taxon>
        <taxon>Chitinophagales</taxon>
        <taxon>Chitinophagaceae</taxon>
        <taxon>Limnovirga</taxon>
    </lineage>
</organism>
<evidence type="ECO:0000313" key="4">
    <source>
        <dbReference type="Proteomes" id="UP000598971"/>
    </source>
</evidence>
<reference evidence="3" key="1">
    <citation type="submission" date="2019-10" db="EMBL/GenBank/DDBJ databases">
        <title>Draft genome sequence of Panacibacter sp. KCS-6.</title>
        <authorList>
            <person name="Yim K.J."/>
        </authorList>
    </citation>
    <scope>NUCLEOTIDE SEQUENCE</scope>
    <source>
        <strain evidence="3">KCS-6</strain>
    </source>
</reference>
<dbReference type="AlphaFoldDB" id="A0A8J8FF88"/>
<dbReference type="EMBL" id="WHPF01000003">
    <property type="protein sequence ID" value="NNV54841.1"/>
    <property type="molecule type" value="Genomic_DNA"/>
</dbReference>
<feature type="signal peptide" evidence="1">
    <location>
        <begin position="1"/>
        <end position="23"/>
    </location>
</feature>
<dbReference type="GO" id="GO:0016787">
    <property type="term" value="F:hydrolase activity"/>
    <property type="evidence" value="ECO:0007669"/>
    <property type="project" value="InterPro"/>
</dbReference>
<evidence type="ECO:0000256" key="1">
    <source>
        <dbReference type="SAM" id="SignalP"/>
    </source>
</evidence>
<proteinExistence type="predicted"/>
<keyword evidence="4" id="KW-1185">Reference proteome</keyword>
<dbReference type="RefSeq" id="WP_171606761.1">
    <property type="nucleotide sequence ID" value="NZ_WHPF01000003.1"/>
</dbReference>
<dbReference type="Pfam" id="PF06439">
    <property type="entry name" value="3keto-disac_hyd"/>
    <property type="match status" value="1"/>
</dbReference>
<evidence type="ECO:0000313" key="3">
    <source>
        <dbReference type="EMBL" id="NNV54841.1"/>
    </source>
</evidence>
<comment type="caution">
    <text evidence="3">The sequence shown here is derived from an EMBL/GenBank/DDBJ whole genome shotgun (WGS) entry which is preliminary data.</text>
</comment>
<feature type="domain" description="3-keto-alpha-glucoside-1,2-lyase/3-keto-2-hydroxy-glucal hydratase" evidence="2">
    <location>
        <begin position="30"/>
        <end position="258"/>
    </location>
</feature>
<feature type="chain" id="PRO_5035328690" evidence="1">
    <location>
        <begin position="24"/>
        <end position="285"/>
    </location>
</feature>
<evidence type="ECO:0000259" key="2">
    <source>
        <dbReference type="Pfam" id="PF06439"/>
    </source>
</evidence>
<protein>
    <submittedName>
        <fullName evidence="3">DUF1080 domain-containing protein</fullName>
    </submittedName>
</protein>
<dbReference type="Gene3D" id="2.60.120.560">
    <property type="entry name" value="Exo-inulinase, domain 1"/>
    <property type="match status" value="1"/>
</dbReference>